<gene>
    <name evidence="1" type="ORF">BJ960_002469</name>
</gene>
<comment type="caution">
    <text evidence="1">The sequence shown here is derived from an EMBL/GenBank/DDBJ whole genome shotgun (WGS) entry which is preliminary data.</text>
</comment>
<dbReference type="Proteomes" id="UP000586095">
    <property type="component" value="Unassembled WGS sequence"/>
</dbReference>
<accession>A0A852RE68</accession>
<keyword evidence="2" id="KW-1185">Reference proteome</keyword>
<reference evidence="1 2" key="1">
    <citation type="submission" date="2020-07" db="EMBL/GenBank/DDBJ databases">
        <title>Sequencing the genomes of 1000 actinobacteria strains.</title>
        <authorList>
            <person name="Klenk H.-P."/>
        </authorList>
    </citation>
    <scope>NUCLEOTIDE SEQUENCE [LARGE SCALE GENOMIC DNA]</scope>
    <source>
        <strain evidence="1 2">DSM 17380</strain>
    </source>
</reference>
<protein>
    <submittedName>
        <fullName evidence="1">Uncharacterized protein</fullName>
    </submittedName>
</protein>
<name>A0A852RE68_9MICO</name>
<proteinExistence type="predicted"/>
<evidence type="ECO:0000313" key="2">
    <source>
        <dbReference type="Proteomes" id="UP000586095"/>
    </source>
</evidence>
<dbReference type="EMBL" id="JACCBD010000001">
    <property type="protein sequence ID" value="NYD27666.1"/>
    <property type="molecule type" value="Genomic_DNA"/>
</dbReference>
<evidence type="ECO:0000313" key="1">
    <source>
        <dbReference type="EMBL" id="NYD27666.1"/>
    </source>
</evidence>
<sequence length="30" mass="3496">MGHVTTHLFFKLGRGRRDYGLSTTEQPPHR</sequence>
<organism evidence="1 2">
    <name type="scientific">Leucobacter aridicollis</name>
    <dbReference type="NCBI Taxonomy" id="283878"/>
    <lineage>
        <taxon>Bacteria</taxon>
        <taxon>Bacillati</taxon>
        <taxon>Actinomycetota</taxon>
        <taxon>Actinomycetes</taxon>
        <taxon>Micrococcales</taxon>
        <taxon>Microbacteriaceae</taxon>
        <taxon>Leucobacter</taxon>
    </lineage>
</organism>
<dbReference type="AlphaFoldDB" id="A0A852RE68"/>